<name>A0A1L1PIM2_HYDIT</name>
<protein>
    <submittedName>
        <fullName evidence="1">Uncharacterized protein</fullName>
    </submittedName>
</protein>
<dbReference type="Proteomes" id="UP000028878">
    <property type="component" value="Unassembled WGS sequence"/>
</dbReference>
<dbReference type="AlphaFoldDB" id="A0A1L1PIM2"/>
<proteinExistence type="predicted"/>
<reference evidence="2" key="1">
    <citation type="submission" date="2014-11" db="EMBL/GenBank/DDBJ databases">
        <title>Draft genome sequence of Hydrogenophaga intermedia S1.</title>
        <authorList>
            <person name="Gan H.M."/>
            <person name="Chew T.H."/>
            <person name="Stolz A."/>
        </authorList>
    </citation>
    <scope>NUCLEOTIDE SEQUENCE [LARGE SCALE GENOMIC DNA]</scope>
    <source>
        <strain evidence="2">S1</strain>
    </source>
</reference>
<dbReference type="EMBL" id="CCAE010000055">
    <property type="protein sequence ID" value="CDN89842.1"/>
    <property type="molecule type" value="Genomic_DNA"/>
</dbReference>
<evidence type="ECO:0000313" key="1">
    <source>
        <dbReference type="EMBL" id="CDN89842.1"/>
    </source>
</evidence>
<gene>
    <name evidence="1" type="ORF">BN948_04282</name>
</gene>
<evidence type="ECO:0000313" key="2">
    <source>
        <dbReference type="Proteomes" id="UP000028878"/>
    </source>
</evidence>
<accession>A0A1L1PIM2</accession>
<sequence>MGTTMSPALQGFARPLREHGPALLSEVNNPHEEMLALVWGPRFDREHAMWLWSRLSRRAPQQAVPVLPALMNAAEHFDALDGTDQRRVRRLILRHRALTGAVAV</sequence>
<keyword evidence="2" id="KW-1185">Reference proteome</keyword>
<organism evidence="1 2">
    <name type="scientific">Hydrogenophaga intermedia</name>
    <dbReference type="NCBI Taxonomy" id="65786"/>
    <lineage>
        <taxon>Bacteria</taxon>
        <taxon>Pseudomonadati</taxon>
        <taxon>Pseudomonadota</taxon>
        <taxon>Betaproteobacteria</taxon>
        <taxon>Burkholderiales</taxon>
        <taxon>Comamonadaceae</taxon>
        <taxon>Hydrogenophaga</taxon>
    </lineage>
</organism>